<evidence type="ECO:0000259" key="8">
    <source>
        <dbReference type="SMART" id="SM00244"/>
    </source>
</evidence>
<evidence type="ECO:0000256" key="6">
    <source>
        <dbReference type="PIRNR" id="PIRNR005651"/>
    </source>
</evidence>
<dbReference type="SUPFAM" id="SSF117892">
    <property type="entry name" value="Band 7/SPFH domain"/>
    <property type="match status" value="1"/>
</dbReference>
<evidence type="ECO:0000256" key="5">
    <source>
        <dbReference type="ARBA" id="ARBA00023136"/>
    </source>
</evidence>
<dbReference type="InterPro" id="IPR001972">
    <property type="entry name" value="Stomatin_HflK_fam"/>
</dbReference>
<dbReference type="PANTHER" id="PTHR42911">
    <property type="entry name" value="MODULATOR OF FTSH PROTEASE HFLC"/>
    <property type="match status" value="1"/>
</dbReference>
<dbReference type="EMBL" id="DSZY01000035">
    <property type="protein sequence ID" value="HGU41068.1"/>
    <property type="molecule type" value="Genomic_DNA"/>
</dbReference>
<organism evidence="9">
    <name type="scientific">Fervidobacterium thailandense</name>
    <dbReference type="NCBI Taxonomy" id="1008305"/>
    <lineage>
        <taxon>Bacteria</taxon>
        <taxon>Thermotogati</taxon>
        <taxon>Thermotogota</taxon>
        <taxon>Thermotogae</taxon>
        <taxon>Thermotogales</taxon>
        <taxon>Fervidobacteriaceae</taxon>
        <taxon>Fervidobacterium</taxon>
    </lineage>
</organism>
<comment type="caution">
    <text evidence="9">The sequence shown here is derived from an EMBL/GenBank/DDBJ whole genome shotgun (WGS) entry which is preliminary data.</text>
</comment>
<proteinExistence type="inferred from homology"/>
<accession>A0A7C4W2J9</accession>
<dbReference type="AlphaFoldDB" id="A0A7C4W2J9"/>
<keyword evidence="9" id="KW-0645">Protease</keyword>
<keyword evidence="9" id="KW-0378">Hydrolase</keyword>
<dbReference type="InterPro" id="IPR036013">
    <property type="entry name" value="Band_7/SPFH_dom_sf"/>
</dbReference>
<dbReference type="Pfam" id="PF01145">
    <property type="entry name" value="Band_7"/>
    <property type="match status" value="1"/>
</dbReference>
<feature type="domain" description="Band 7" evidence="8">
    <location>
        <begin position="23"/>
        <end position="184"/>
    </location>
</feature>
<evidence type="ECO:0000256" key="1">
    <source>
        <dbReference type="ARBA" id="ARBA00004370"/>
    </source>
</evidence>
<name>A0A7C4W2J9_9BACT</name>
<evidence type="ECO:0000256" key="2">
    <source>
        <dbReference type="ARBA" id="ARBA00007862"/>
    </source>
</evidence>
<reference evidence="9" key="1">
    <citation type="journal article" date="2020" name="mSystems">
        <title>Genome- and Community-Level Interaction Insights into Carbon Utilization and Element Cycling Functions of Hydrothermarchaeota in Hydrothermal Sediment.</title>
        <authorList>
            <person name="Zhou Z."/>
            <person name="Liu Y."/>
            <person name="Xu W."/>
            <person name="Pan J."/>
            <person name="Luo Z.H."/>
            <person name="Li M."/>
        </authorList>
    </citation>
    <scope>NUCLEOTIDE SEQUENCE [LARGE SCALE GENOMIC DNA]</scope>
    <source>
        <strain evidence="9">SpSt-609</strain>
    </source>
</reference>
<comment type="subcellular location">
    <subcellularLocation>
        <location evidence="1">Membrane</location>
    </subcellularLocation>
</comment>
<dbReference type="SMART" id="SM00244">
    <property type="entry name" value="PHB"/>
    <property type="match status" value="1"/>
</dbReference>
<protein>
    <recommendedName>
        <fullName evidence="6">Protein HflC</fullName>
    </recommendedName>
</protein>
<evidence type="ECO:0000256" key="7">
    <source>
        <dbReference type="SAM" id="Phobius"/>
    </source>
</evidence>
<comment type="similarity">
    <text evidence="2 6">Belongs to the band 7/mec-2 family. HflC subfamily.</text>
</comment>
<dbReference type="GO" id="GO:0006508">
    <property type="term" value="P:proteolysis"/>
    <property type="evidence" value="ECO:0007669"/>
    <property type="project" value="UniProtKB-KW"/>
</dbReference>
<evidence type="ECO:0000256" key="4">
    <source>
        <dbReference type="ARBA" id="ARBA00022989"/>
    </source>
</evidence>
<dbReference type="GO" id="GO:0016020">
    <property type="term" value="C:membrane"/>
    <property type="evidence" value="ECO:0007669"/>
    <property type="project" value="UniProtKB-SubCell"/>
</dbReference>
<dbReference type="PIRSF" id="PIRSF005651">
    <property type="entry name" value="HflC"/>
    <property type="match status" value="1"/>
</dbReference>
<dbReference type="GO" id="GO:0008233">
    <property type="term" value="F:peptidase activity"/>
    <property type="evidence" value="ECO:0007669"/>
    <property type="project" value="UniProtKB-KW"/>
</dbReference>
<keyword evidence="3 7" id="KW-0812">Transmembrane</keyword>
<evidence type="ECO:0000313" key="9">
    <source>
        <dbReference type="EMBL" id="HGU41068.1"/>
    </source>
</evidence>
<dbReference type="InterPro" id="IPR010200">
    <property type="entry name" value="HflC"/>
</dbReference>
<feature type="transmembrane region" description="Helical" evidence="7">
    <location>
        <begin position="6"/>
        <end position="28"/>
    </location>
</feature>
<dbReference type="Gene3D" id="3.30.479.30">
    <property type="entry name" value="Band 7 domain"/>
    <property type="match status" value="1"/>
</dbReference>
<evidence type="ECO:0000256" key="3">
    <source>
        <dbReference type="ARBA" id="ARBA00022692"/>
    </source>
</evidence>
<sequence length="282" mass="32390">MTRVTIFGTVIFVTIVLIVFLSLSFVIVDETQYAVILRFGEIVKVVTKPGLTIKTPFVDRVVKFDRRKAIYDIPPERIITKDKKTLVVDSYVVWRISDPKRFIETMQTESLALTRIDDVVYSGLRNTLAKLDLDTIVTQERSFLSEVLSFSREKLKDFGIEIVDVRVKKTDLPEENRSAVFERMKSERQSIAALIRAEGEKEAQRIRAEADKKAAIIKAQALSEAERIKGIGEASATKIYAEAYSRDPEFYKFWKTLESYKNIIKDSVIILDENMEVLKHIK</sequence>
<dbReference type="NCBIfam" id="TIGR01932">
    <property type="entry name" value="hflC"/>
    <property type="match status" value="1"/>
</dbReference>
<keyword evidence="5 7" id="KW-0472">Membrane</keyword>
<dbReference type="InterPro" id="IPR001107">
    <property type="entry name" value="Band_7"/>
</dbReference>
<comment type="function">
    <text evidence="6">HflC and HflK could regulate a protease.</text>
</comment>
<dbReference type="PANTHER" id="PTHR42911:SF1">
    <property type="entry name" value="MODULATOR OF FTSH PROTEASE HFLC"/>
    <property type="match status" value="1"/>
</dbReference>
<gene>
    <name evidence="9" type="primary">hflC</name>
    <name evidence="9" type="ORF">ENT77_07720</name>
</gene>
<dbReference type="PRINTS" id="PR00721">
    <property type="entry name" value="STOMATIN"/>
</dbReference>
<keyword evidence="4 7" id="KW-1133">Transmembrane helix</keyword>
<dbReference type="CDD" id="cd03405">
    <property type="entry name" value="SPFH_HflC"/>
    <property type="match status" value="1"/>
</dbReference>